<evidence type="ECO:0000256" key="1">
    <source>
        <dbReference type="SAM" id="MobiDB-lite"/>
    </source>
</evidence>
<sequence length="271" mass="29664">MIVVPEDVSAPKKTAQESRVTVQREETELNDPPPLYSEGADPLPVASTSTSSQTPYPNIKPSNFVYLSTTNTRIRDDWVLDPALVIPRDFLPPLSSGESESTRKNLSLRCTNGGIQADVFVLPTSAEAIAAKRLRERVLIHASSTNGRIQLNIHDSGSRLPLSITAATSNGRLDLYLPRSFNGPLRIKLGNGRLNYSKAVGAMLTTFSNVRGVRNSYLGPHDVSTLDRDGKWEGDELYAESSNGSINVYFDDEATQSSAPSSKPLLKFWPF</sequence>
<evidence type="ECO:0000313" key="4">
    <source>
        <dbReference type="Proteomes" id="UP000053424"/>
    </source>
</evidence>
<accession>A0A0C3C0M7</accession>
<dbReference type="STRING" id="686832.A0A0C3C0M7"/>
<organism evidence="3 4">
    <name type="scientific">Hebeloma cylindrosporum</name>
    <dbReference type="NCBI Taxonomy" id="76867"/>
    <lineage>
        <taxon>Eukaryota</taxon>
        <taxon>Fungi</taxon>
        <taxon>Dikarya</taxon>
        <taxon>Basidiomycota</taxon>
        <taxon>Agaricomycotina</taxon>
        <taxon>Agaricomycetes</taxon>
        <taxon>Agaricomycetidae</taxon>
        <taxon>Agaricales</taxon>
        <taxon>Agaricineae</taxon>
        <taxon>Hymenogastraceae</taxon>
        <taxon>Hebeloma</taxon>
    </lineage>
</organism>
<protein>
    <recommendedName>
        <fullName evidence="2">DUF7330 domain-containing protein</fullName>
    </recommendedName>
</protein>
<proteinExistence type="predicted"/>
<name>A0A0C3C0M7_HEBCY</name>
<dbReference type="OrthoDB" id="5289249at2759"/>
<dbReference type="InterPro" id="IPR055754">
    <property type="entry name" value="DUF7330"/>
</dbReference>
<reference evidence="4" key="2">
    <citation type="submission" date="2015-01" db="EMBL/GenBank/DDBJ databases">
        <title>Evolutionary Origins and Diversification of the Mycorrhizal Mutualists.</title>
        <authorList>
            <consortium name="DOE Joint Genome Institute"/>
            <consortium name="Mycorrhizal Genomics Consortium"/>
            <person name="Kohler A."/>
            <person name="Kuo A."/>
            <person name="Nagy L.G."/>
            <person name="Floudas D."/>
            <person name="Copeland A."/>
            <person name="Barry K.W."/>
            <person name="Cichocki N."/>
            <person name="Veneault-Fourrey C."/>
            <person name="LaButti K."/>
            <person name="Lindquist E.A."/>
            <person name="Lipzen A."/>
            <person name="Lundell T."/>
            <person name="Morin E."/>
            <person name="Murat C."/>
            <person name="Riley R."/>
            <person name="Ohm R."/>
            <person name="Sun H."/>
            <person name="Tunlid A."/>
            <person name="Henrissat B."/>
            <person name="Grigoriev I.V."/>
            <person name="Hibbett D.S."/>
            <person name="Martin F."/>
        </authorList>
    </citation>
    <scope>NUCLEOTIDE SEQUENCE [LARGE SCALE GENOMIC DNA]</scope>
    <source>
        <strain evidence="4">h7</strain>
    </source>
</reference>
<dbReference type="AlphaFoldDB" id="A0A0C3C0M7"/>
<dbReference type="Pfam" id="PF24016">
    <property type="entry name" value="DUF7330"/>
    <property type="match status" value="1"/>
</dbReference>
<dbReference type="HOGENOM" id="CLU_070382_3_0_1"/>
<evidence type="ECO:0000259" key="2">
    <source>
        <dbReference type="Pfam" id="PF24016"/>
    </source>
</evidence>
<dbReference type="EMBL" id="KN831778">
    <property type="protein sequence ID" value="KIM42455.1"/>
    <property type="molecule type" value="Genomic_DNA"/>
</dbReference>
<gene>
    <name evidence="3" type="ORF">M413DRAFT_444875</name>
</gene>
<reference evidence="3 4" key="1">
    <citation type="submission" date="2014-04" db="EMBL/GenBank/DDBJ databases">
        <authorList>
            <consortium name="DOE Joint Genome Institute"/>
            <person name="Kuo A."/>
            <person name="Gay G."/>
            <person name="Dore J."/>
            <person name="Kohler A."/>
            <person name="Nagy L.G."/>
            <person name="Floudas D."/>
            <person name="Copeland A."/>
            <person name="Barry K.W."/>
            <person name="Cichocki N."/>
            <person name="Veneault-Fourrey C."/>
            <person name="LaButti K."/>
            <person name="Lindquist E.A."/>
            <person name="Lipzen A."/>
            <person name="Lundell T."/>
            <person name="Morin E."/>
            <person name="Murat C."/>
            <person name="Sun H."/>
            <person name="Tunlid A."/>
            <person name="Henrissat B."/>
            <person name="Grigoriev I.V."/>
            <person name="Hibbett D.S."/>
            <person name="Martin F."/>
            <person name="Nordberg H.P."/>
            <person name="Cantor M.N."/>
            <person name="Hua S.X."/>
        </authorList>
    </citation>
    <scope>NUCLEOTIDE SEQUENCE [LARGE SCALE GENOMIC DNA]</scope>
    <source>
        <strain evidence="4">h7</strain>
    </source>
</reference>
<feature type="domain" description="DUF7330" evidence="2">
    <location>
        <begin position="63"/>
        <end position="253"/>
    </location>
</feature>
<keyword evidence="4" id="KW-1185">Reference proteome</keyword>
<feature type="region of interest" description="Disordered" evidence="1">
    <location>
        <begin position="1"/>
        <end position="55"/>
    </location>
</feature>
<evidence type="ECO:0000313" key="3">
    <source>
        <dbReference type="EMBL" id="KIM42455.1"/>
    </source>
</evidence>
<dbReference type="Proteomes" id="UP000053424">
    <property type="component" value="Unassembled WGS sequence"/>
</dbReference>
<feature type="compositionally biased region" description="Polar residues" evidence="1">
    <location>
        <begin position="46"/>
        <end position="55"/>
    </location>
</feature>